<proteinExistence type="predicted"/>
<name>A0A1I3XW38_9PROT</name>
<dbReference type="SUPFAM" id="SSF53474">
    <property type="entry name" value="alpha/beta-Hydrolases"/>
    <property type="match status" value="1"/>
</dbReference>
<keyword evidence="3" id="KW-1185">Reference proteome</keyword>
<evidence type="ECO:0000313" key="3">
    <source>
        <dbReference type="Proteomes" id="UP000199473"/>
    </source>
</evidence>
<dbReference type="InterPro" id="IPR029058">
    <property type="entry name" value="AB_hydrolase_fold"/>
</dbReference>
<dbReference type="Proteomes" id="UP000199473">
    <property type="component" value="Unassembled WGS sequence"/>
</dbReference>
<evidence type="ECO:0000313" key="2">
    <source>
        <dbReference type="EMBL" id="SFK23722.1"/>
    </source>
</evidence>
<gene>
    <name evidence="2" type="ORF">SAMN02745775_101706</name>
</gene>
<reference evidence="2 3" key="1">
    <citation type="submission" date="2016-10" db="EMBL/GenBank/DDBJ databases">
        <authorList>
            <person name="de Groot N.N."/>
        </authorList>
    </citation>
    <scope>NUCLEOTIDE SEQUENCE [LARGE SCALE GENOMIC DNA]</scope>
    <source>
        <strain evidence="2 3">DSM 19981</strain>
    </source>
</reference>
<dbReference type="Gene3D" id="3.40.50.1820">
    <property type="entry name" value="alpha/beta hydrolase"/>
    <property type="match status" value="1"/>
</dbReference>
<dbReference type="AlphaFoldDB" id="A0A1I3XW38"/>
<dbReference type="STRING" id="1123062.SAMN02745775_101706"/>
<protein>
    <recommendedName>
        <fullName evidence="4">Alpha/beta hydrolase family protein</fullName>
    </recommendedName>
</protein>
<keyword evidence="1" id="KW-0732">Signal</keyword>
<evidence type="ECO:0008006" key="4">
    <source>
        <dbReference type="Google" id="ProtNLM"/>
    </source>
</evidence>
<dbReference type="EMBL" id="FOSQ01000001">
    <property type="protein sequence ID" value="SFK23722.1"/>
    <property type="molecule type" value="Genomic_DNA"/>
</dbReference>
<dbReference type="RefSeq" id="WP_092955523.1">
    <property type="nucleotide sequence ID" value="NZ_FOSQ01000001.1"/>
</dbReference>
<evidence type="ECO:0000256" key="1">
    <source>
        <dbReference type="SAM" id="SignalP"/>
    </source>
</evidence>
<feature type="signal peptide" evidence="1">
    <location>
        <begin position="1"/>
        <end position="22"/>
    </location>
</feature>
<feature type="chain" id="PRO_5011744865" description="Alpha/beta hydrolase family protein" evidence="1">
    <location>
        <begin position="23"/>
        <end position="358"/>
    </location>
</feature>
<sequence length="358" mass="37862">MLNTIYRIVIACALFGPPAAKAQTIAAKAQTIAARADQPALLDPAGVPHLSEAGRVDYQRFLLQAVPRAFALSEDGAWGWAAAIEDDPVATETRAVQNCAAWGGRSCRVYARDLDVVWPGREAPAPTAPALPLSGGIGWRVQADARFLWQGPERARGVYLWAHGRSAGGADSRGSQPQPHARAFNNAGYDVVRLDRDPATDETEAGAAWMRLALADLRARGYRRVVAAGQSRGAWNALQALDAPGRADAVIAIAPAAHGPTGSIAHGWALDDLRRVVAAARSPGTRIAIANFAGDEFDPDPDGRAAIFGALERRGAALLLLDRPAGLSGHGAGADWRFTLRYATCLLDFAEGRVRGCS</sequence>
<organism evidence="2 3">
    <name type="scientific">Falsiroseomonas stagni DSM 19981</name>
    <dbReference type="NCBI Taxonomy" id="1123062"/>
    <lineage>
        <taxon>Bacteria</taxon>
        <taxon>Pseudomonadati</taxon>
        <taxon>Pseudomonadota</taxon>
        <taxon>Alphaproteobacteria</taxon>
        <taxon>Acetobacterales</taxon>
        <taxon>Roseomonadaceae</taxon>
        <taxon>Falsiroseomonas</taxon>
    </lineage>
</organism>
<accession>A0A1I3XW38</accession>